<protein>
    <recommendedName>
        <fullName evidence="2">site-specific DNA-methyltransferase (adenine-specific)</fullName>
        <ecNumber evidence="2">2.1.1.72</ecNumber>
    </recommendedName>
</protein>
<dbReference type="InterPro" id="IPR029063">
    <property type="entry name" value="SAM-dependent_MTases_sf"/>
</dbReference>
<evidence type="ECO:0000256" key="5">
    <source>
        <dbReference type="ARBA" id="ARBA00022691"/>
    </source>
</evidence>
<keyword evidence="5" id="KW-0949">S-adenosyl-L-methionine</keyword>
<organism evidence="8 9">
    <name type="scientific">Paracoccus sediminis</name>
    <dbReference type="NCBI Taxonomy" id="1214787"/>
    <lineage>
        <taxon>Bacteria</taxon>
        <taxon>Pseudomonadati</taxon>
        <taxon>Pseudomonadota</taxon>
        <taxon>Alphaproteobacteria</taxon>
        <taxon>Rhodobacterales</taxon>
        <taxon>Paracoccaceae</taxon>
        <taxon>Paracoccus</taxon>
    </lineage>
</organism>
<evidence type="ECO:0000256" key="3">
    <source>
        <dbReference type="ARBA" id="ARBA00022603"/>
    </source>
</evidence>
<evidence type="ECO:0000259" key="7">
    <source>
        <dbReference type="Pfam" id="PF01555"/>
    </source>
</evidence>
<dbReference type="PROSITE" id="PS00092">
    <property type="entry name" value="N6_MTASE"/>
    <property type="match status" value="1"/>
</dbReference>
<keyword evidence="3" id="KW-0489">Methyltransferase</keyword>
<accession>A0ABY1YFF8</accession>
<dbReference type="Gene3D" id="3.40.50.150">
    <property type="entry name" value="Vaccinia Virus protein VP39"/>
    <property type="match status" value="1"/>
</dbReference>
<feature type="domain" description="DNA methylase N-4/N-6" evidence="7">
    <location>
        <begin position="108"/>
        <end position="468"/>
    </location>
</feature>
<reference evidence="8 9" key="1">
    <citation type="submission" date="2019-02" db="EMBL/GenBank/DDBJ databases">
        <authorList>
            <person name="Zhang G."/>
        </authorList>
    </citation>
    <scope>NUCLEOTIDE SEQUENCE [LARGE SCALE GENOMIC DNA]</scope>
    <source>
        <strain evidence="8 9">CMB17</strain>
    </source>
</reference>
<gene>
    <name evidence="8" type="ORF">EYF88_15035</name>
</gene>
<evidence type="ECO:0000256" key="1">
    <source>
        <dbReference type="ARBA" id="ARBA00006594"/>
    </source>
</evidence>
<dbReference type="InterPro" id="IPR002295">
    <property type="entry name" value="N4/N6-MTase_EcoPI_Mod-like"/>
</dbReference>
<dbReference type="InterPro" id="IPR002052">
    <property type="entry name" value="DNA_methylase_N6_adenine_CS"/>
</dbReference>
<comment type="caution">
    <text evidence="8">The sequence shown here is derived from an EMBL/GenBank/DDBJ whole genome shotgun (WGS) entry which is preliminary data.</text>
</comment>
<comment type="similarity">
    <text evidence="1">Belongs to the N(4)/N(6)-methyltransferase family.</text>
</comment>
<name>A0ABY1YFF8_9RHOB</name>
<dbReference type="Pfam" id="PF01555">
    <property type="entry name" value="N6_N4_Mtase"/>
    <property type="match status" value="1"/>
</dbReference>
<comment type="catalytic activity">
    <reaction evidence="6">
        <text>a 2'-deoxyadenosine in DNA + S-adenosyl-L-methionine = an N(6)-methyl-2'-deoxyadenosine in DNA + S-adenosyl-L-homocysteine + H(+)</text>
        <dbReference type="Rhea" id="RHEA:15197"/>
        <dbReference type="Rhea" id="RHEA-COMP:12418"/>
        <dbReference type="Rhea" id="RHEA-COMP:12419"/>
        <dbReference type="ChEBI" id="CHEBI:15378"/>
        <dbReference type="ChEBI" id="CHEBI:57856"/>
        <dbReference type="ChEBI" id="CHEBI:59789"/>
        <dbReference type="ChEBI" id="CHEBI:90615"/>
        <dbReference type="ChEBI" id="CHEBI:90616"/>
        <dbReference type="EC" id="2.1.1.72"/>
    </reaction>
</comment>
<dbReference type="InterPro" id="IPR002941">
    <property type="entry name" value="DNA_methylase_N4/N6"/>
</dbReference>
<keyword evidence="4" id="KW-0808">Transferase</keyword>
<dbReference type="EMBL" id="SIRL01000013">
    <property type="protein sequence ID" value="TBN47521.1"/>
    <property type="molecule type" value="Genomic_DNA"/>
</dbReference>
<dbReference type="SUPFAM" id="SSF53335">
    <property type="entry name" value="S-adenosyl-L-methionine-dependent methyltransferases"/>
    <property type="match status" value="1"/>
</dbReference>
<evidence type="ECO:0000256" key="4">
    <source>
        <dbReference type="ARBA" id="ARBA00022679"/>
    </source>
</evidence>
<dbReference type="EC" id="2.1.1.72" evidence="2"/>
<evidence type="ECO:0000256" key="2">
    <source>
        <dbReference type="ARBA" id="ARBA00011900"/>
    </source>
</evidence>
<proteinExistence type="inferred from homology"/>
<evidence type="ECO:0000313" key="9">
    <source>
        <dbReference type="Proteomes" id="UP000292859"/>
    </source>
</evidence>
<dbReference type="Proteomes" id="UP000292859">
    <property type="component" value="Unassembled WGS sequence"/>
</dbReference>
<dbReference type="PIRSF" id="PIRSF015855">
    <property type="entry name" value="TypeIII_Mtase_mKpnI"/>
    <property type="match status" value="1"/>
</dbReference>
<dbReference type="PRINTS" id="PR00506">
    <property type="entry name" value="D21N6MTFRASE"/>
</dbReference>
<sequence length="628" mass="72273">MTAFVRAAQTIGCTKRRTTRKTSMAGKYDDLTHAQLVELLEKRDRTKKLGLVWERDEIEADRAVDANFVACRIVPELSDKPAPWDNLVIEGDNFDALRWLRMTHAGRVKCIYIDPPYNTGNKDWVYNDRYMNPEDRFRQSTWLEFLYRRLTLARDLLAEDGVLLVSVNDDQRAKMEMLLDEVLPGMKIGSFVWRTRTGGNDTKGAFLSDNHEHVLSFAKPNFRFSGTEKTFELYRHWDEAKKDFYRTGGDLTKAHNRLERPNTYYPLHDSSTEIWYPCNPDSVWRYSSKIFGDEKKAIRTRYMEEFIADGYIHFPKEQRVVVWQTLSELQEAIRSGDVPSSGNARFLREDTPNLDFWVGKKVGFGTPSLKRYKKELKAPTQPLSSWITPNFEKESIPEGDFNEIVAGTNMEAAKTIKSVYGEKAFNYAKPVSLIRELVRQSTGPDDLVLDFFAGSATTAQAVMELNAEDGGNRRFIMVSSTETTEDDPDKNLCRDVTAERIRRLNASEDPKYADLAAGFAYLRTHEIAFEDLDYDLTPADAWTALEAMHDLPLTRYDPARPWNLHEGEGVALVLVDRFDPALLDWLRGRDRQNLFVYAWAPGQIAQHLDGTHVDIRPVRDTLVKRFQQ</sequence>
<evidence type="ECO:0000313" key="8">
    <source>
        <dbReference type="EMBL" id="TBN47521.1"/>
    </source>
</evidence>
<evidence type="ECO:0000256" key="6">
    <source>
        <dbReference type="ARBA" id="ARBA00047942"/>
    </source>
</evidence>
<keyword evidence="9" id="KW-1185">Reference proteome</keyword>